<dbReference type="AlphaFoldDB" id="A0A397TXE8"/>
<evidence type="ECO:0000256" key="2">
    <source>
        <dbReference type="PROSITE-ProRule" id="PRU00169"/>
    </source>
</evidence>
<feature type="modified residue" description="4-aspartylphosphate" evidence="2">
    <location>
        <position position="85"/>
    </location>
</feature>
<dbReference type="Proteomes" id="UP000265703">
    <property type="component" value="Unassembled WGS sequence"/>
</dbReference>
<accession>A0A397TXE8</accession>
<keyword evidence="5" id="KW-1185">Reference proteome</keyword>
<dbReference type="Pfam" id="PF00072">
    <property type="entry name" value="Response_reg"/>
    <property type="match status" value="1"/>
</dbReference>
<reference evidence="4 5" key="1">
    <citation type="submission" date="2018-06" db="EMBL/GenBank/DDBJ databases">
        <title>Comparative genomics reveals the genomic features of Rhizophagus irregularis, R. cerebriforme, R. diaphanum and Gigaspora rosea, and their symbiotic lifestyle signature.</title>
        <authorList>
            <person name="Morin E."/>
            <person name="San Clemente H."/>
            <person name="Chen E.C.H."/>
            <person name="De La Providencia I."/>
            <person name="Hainaut M."/>
            <person name="Kuo A."/>
            <person name="Kohler A."/>
            <person name="Murat C."/>
            <person name="Tang N."/>
            <person name="Roy S."/>
            <person name="Loubradou J."/>
            <person name="Henrissat B."/>
            <person name="Grigoriev I.V."/>
            <person name="Corradi N."/>
            <person name="Roux C."/>
            <person name="Martin F.M."/>
        </authorList>
    </citation>
    <scope>NUCLEOTIDE SEQUENCE [LARGE SCALE GENOMIC DNA]</scope>
    <source>
        <strain evidence="4 5">DAOM 227022</strain>
    </source>
</reference>
<evidence type="ECO:0000313" key="4">
    <source>
        <dbReference type="EMBL" id="RIA99524.1"/>
    </source>
</evidence>
<evidence type="ECO:0000256" key="1">
    <source>
        <dbReference type="ARBA" id="ARBA00022553"/>
    </source>
</evidence>
<dbReference type="CDD" id="cd17546">
    <property type="entry name" value="REC_hyHK_CKI1_RcsC-like"/>
    <property type="match status" value="1"/>
</dbReference>
<dbReference type="GO" id="GO:0000160">
    <property type="term" value="P:phosphorelay signal transduction system"/>
    <property type="evidence" value="ECO:0007669"/>
    <property type="project" value="InterPro"/>
</dbReference>
<name>A0A397TXE8_9GLOM</name>
<dbReference type="PROSITE" id="PS50110">
    <property type="entry name" value="RESPONSE_REGULATORY"/>
    <property type="match status" value="1"/>
</dbReference>
<evidence type="ECO:0000259" key="3">
    <source>
        <dbReference type="PROSITE" id="PS50110"/>
    </source>
</evidence>
<feature type="domain" description="Response regulatory" evidence="3">
    <location>
        <begin position="35"/>
        <end position="153"/>
    </location>
</feature>
<dbReference type="OrthoDB" id="21225at2759"/>
<dbReference type="PANTHER" id="PTHR43719">
    <property type="entry name" value="TWO-COMPONENT HISTIDINE KINASE"/>
    <property type="match status" value="1"/>
</dbReference>
<proteinExistence type="predicted"/>
<dbReference type="SUPFAM" id="SSF52172">
    <property type="entry name" value="CheY-like"/>
    <property type="match status" value="1"/>
</dbReference>
<keyword evidence="1 2" id="KW-0597">Phosphoprotein</keyword>
<dbReference type="PANTHER" id="PTHR43719:SF28">
    <property type="entry name" value="PEROXIDE STRESS-ACTIVATED HISTIDINE KINASE MAK1-RELATED"/>
    <property type="match status" value="1"/>
</dbReference>
<dbReference type="InterPro" id="IPR001789">
    <property type="entry name" value="Sig_transdc_resp-reg_receiver"/>
</dbReference>
<dbReference type="Gene3D" id="3.40.50.2300">
    <property type="match status" value="1"/>
</dbReference>
<dbReference type="STRING" id="658196.A0A397TXE8"/>
<dbReference type="InterPro" id="IPR050956">
    <property type="entry name" value="2C_system_His_kinase"/>
</dbReference>
<gene>
    <name evidence="4" type="ORF">C1645_747012</name>
</gene>
<dbReference type="EMBL" id="QKYT01000003">
    <property type="protein sequence ID" value="RIA99524.1"/>
    <property type="molecule type" value="Genomic_DNA"/>
</dbReference>
<dbReference type="InterPro" id="IPR011006">
    <property type="entry name" value="CheY-like_superfamily"/>
</dbReference>
<sequence length="157" mass="17203">MSATTCNVTSVTTNDLMANNSSASTSFSLSTTIFKTLVVDDNVITGKILAKILEKEFNHKVTCVMSGSDALEKLSNENFDIIFMDIDMPKQTGVETCVKIRNTTVVLEENRKIPVLAYTTNPWEESFDQAGMNGYIAKPASPAKVQSELEKIARNAL</sequence>
<comment type="caution">
    <text evidence="4">The sequence shown here is derived from an EMBL/GenBank/DDBJ whole genome shotgun (WGS) entry which is preliminary data.</text>
</comment>
<dbReference type="SMART" id="SM00448">
    <property type="entry name" value="REC"/>
    <property type="match status" value="1"/>
</dbReference>
<protein>
    <submittedName>
        <fullName evidence="4">CheY-like superfamily</fullName>
    </submittedName>
</protein>
<evidence type="ECO:0000313" key="5">
    <source>
        <dbReference type="Proteomes" id="UP000265703"/>
    </source>
</evidence>
<organism evidence="4 5">
    <name type="scientific">Glomus cerebriforme</name>
    <dbReference type="NCBI Taxonomy" id="658196"/>
    <lineage>
        <taxon>Eukaryota</taxon>
        <taxon>Fungi</taxon>
        <taxon>Fungi incertae sedis</taxon>
        <taxon>Mucoromycota</taxon>
        <taxon>Glomeromycotina</taxon>
        <taxon>Glomeromycetes</taxon>
        <taxon>Glomerales</taxon>
        <taxon>Glomeraceae</taxon>
        <taxon>Glomus</taxon>
    </lineage>
</organism>